<dbReference type="PANTHER" id="PTHR24171">
    <property type="entry name" value="ANKYRIN REPEAT DOMAIN-CONTAINING PROTEIN 39-RELATED"/>
    <property type="match status" value="1"/>
</dbReference>
<evidence type="ECO:0000256" key="3">
    <source>
        <dbReference type="PROSITE-ProRule" id="PRU00023"/>
    </source>
</evidence>
<dbReference type="EMBL" id="GL833136">
    <property type="protein sequence ID" value="EGB06098.1"/>
    <property type="molecule type" value="Genomic_DNA"/>
</dbReference>
<dbReference type="OMA" id="SCHTIWI"/>
<accession>F0YFG4</accession>
<dbReference type="PANTHER" id="PTHR24171:SF9">
    <property type="entry name" value="ANKYRIN REPEAT DOMAIN-CONTAINING PROTEIN 39"/>
    <property type="match status" value="1"/>
</dbReference>
<dbReference type="Gene3D" id="1.25.40.20">
    <property type="entry name" value="Ankyrin repeat-containing domain"/>
    <property type="match status" value="2"/>
</dbReference>
<evidence type="ECO:0000313" key="4">
    <source>
        <dbReference type="EMBL" id="EGB06098.1"/>
    </source>
</evidence>
<dbReference type="InParanoid" id="F0YFG4"/>
<feature type="repeat" description="ANK" evidence="3">
    <location>
        <begin position="77"/>
        <end position="109"/>
    </location>
</feature>
<evidence type="ECO:0000256" key="2">
    <source>
        <dbReference type="ARBA" id="ARBA00023043"/>
    </source>
</evidence>
<dbReference type="RefSeq" id="XP_009039054.1">
    <property type="nucleotide sequence ID" value="XM_009040806.1"/>
</dbReference>
<dbReference type="KEGG" id="aaf:AURANDRAFT_15235"/>
<dbReference type="eggNOG" id="KOG0504">
    <property type="taxonomic scope" value="Eukaryota"/>
</dbReference>
<evidence type="ECO:0000256" key="1">
    <source>
        <dbReference type="ARBA" id="ARBA00022737"/>
    </source>
</evidence>
<proteinExistence type="predicted"/>
<organism evidence="5">
    <name type="scientific">Aureococcus anophagefferens</name>
    <name type="common">Harmful bloom alga</name>
    <dbReference type="NCBI Taxonomy" id="44056"/>
    <lineage>
        <taxon>Eukaryota</taxon>
        <taxon>Sar</taxon>
        <taxon>Stramenopiles</taxon>
        <taxon>Ochrophyta</taxon>
        <taxon>Pelagophyceae</taxon>
        <taxon>Pelagomonadales</taxon>
        <taxon>Pelagomonadaceae</taxon>
        <taxon>Aureococcus</taxon>
    </lineage>
</organism>
<dbReference type="SMART" id="SM00248">
    <property type="entry name" value="ANK"/>
    <property type="match status" value="3"/>
</dbReference>
<evidence type="ECO:0000313" key="5">
    <source>
        <dbReference type="Proteomes" id="UP000002729"/>
    </source>
</evidence>
<keyword evidence="2 3" id="KW-0040">ANK repeat</keyword>
<protein>
    <submittedName>
        <fullName evidence="4">Uncharacterized protein</fullName>
    </submittedName>
</protein>
<sequence length="118" mass="12827">LAAGISVNARDENGFTMIMVAALNDFHNAAKILLEQHGADPNVADRDGYRPLHFPADARIVELLLKHGADVNAQNNTGETPLMIPFRFGNVELVRILLRNGASLSPRNDEGLTALERA</sequence>
<gene>
    <name evidence="4" type="ORF">AURANDRAFT_15235</name>
</gene>
<dbReference type="PROSITE" id="PS50297">
    <property type="entry name" value="ANK_REP_REGION"/>
    <property type="match status" value="1"/>
</dbReference>
<dbReference type="InterPro" id="IPR036770">
    <property type="entry name" value="Ankyrin_rpt-contain_sf"/>
</dbReference>
<keyword evidence="1" id="KW-0677">Repeat</keyword>
<dbReference type="PROSITE" id="PS50088">
    <property type="entry name" value="ANK_REPEAT"/>
    <property type="match status" value="2"/>
</dbReference>
<name>F0YFG4_AURAN</name>
<dbReference type="AlphaFoldDB" id="F0YFG4"/>
<keyword evidence="5" id="KW-1185">Reference proteome</keyword>
<dbReference type="Pfam" id="PF00023">
    <property type="entry name" value="Ank"/>
    <property type="match status" value="1"/>
</dbReference>
<dbReference type="Pfam" id="PF12796">
    <property type="entry name" value="Ank_2"/>
    <property type="match status" value="1"/>
</dbReference>
<dbReference type="GeneID" id="20218483"/>
<feature type="repeat" description="ANK" evidence="3">
    <location>
        <begin position="47"/>
        <end position="76"/>
    </location>
</feature>
<reference evidence="4 5" key="1">
    <citation type="journal article" date="2011" name="Proc. Natl. Acad. Sci. U.S.A.">
        <title>Niche of harmful alga Aureococcus anophagefferens revealed through ecogenomics.</title>
        <authorList>
            <person name="Gobler C.J."/>
            <person name="Berry D.L."/>
            <person name="Dyhrman S.T."/>
            <person name="Wilhelm S.W."/>
            <person name="Salamov A."/>
            <person name="Lobanov A.V."/>
            <person name="Zhang Y."/>
            <person name="Collier J.L."/>
            <person name="Wurch L.L."/>
            <person name="Kustka A.B."/>
            <person name="Dill B.D."/>
            <person name="Shah M."/>
            <person name="VerBerkmoes N.C."/>
            <person name="Kuo A."/>
            <person name="Terry A."/>
            <person name="Pangilinan J."/>
            <person name="Lindquist E.A."/>
            <person name="Lucas S."/>
            <person name="Paulsen I.T."/>
            <person name="Hattenrath-Lehmann T.K."/>
            <person name="Talmage S.C."/>
            <person name="Walker E.A."/>
            <person name="Koch F."/>
            <person name="Burson A.M."/>
            <person name="Marcoval M.A."/>
            <person name="Tang Y.Z."/>
            <person name="Lecleir G.R."/>
            <person name="Coyne K.J."/>
            <person name="Berg G.M."/>
            <person name="Bertrand E.M."/>
            <person name="Saito M.A."/>
            <person name="Gladyshev V.N."/>
            <person name="Grigoriev I.V."/>
        </authorList>
    </citation>
    <scope>NUCLEOTIDE SEQUENCE [LARGE SCALE GENOMIC DNA]</scope>
    <source>
        <strain evidence="5">CCMP 1984</strain>
    </source>
</reference>
<feature type="non-terminal residue" evidence="4">
    <location>
        <position position="1"/>
    </location>
</feature>
<dbReference type="SUPFAM" id="SSF48403">
    <property type="entry name" value="Ankyrin repeat"/>
    <property type="match status" value="1"/>
</dbReference>
<dbReference type="Proteomes" id="UP000002729">
    <property type="component" value="Unassembled WGS sequence"/>
</dbReference>
<dbReference type="OrthoDB" id="188462at2759"/>
<feature type="non-terminal residue" evidence="4">
    <location>
        <position position="118"/>
    </location>
</feature>
<dbReference type="InterPro" id="IPR002110">
    <property type="entry name" value="Ankyrin_rpt"/>
</dbReference>